<accession>I3T1C9</accession>
<sequence length="51" mass="5876">MLRKIGILWHENEPSELSPGTLPPRKCNCCKKCHNLGWDMLPHSIAWSLFS</sequence>
<name>I3T1C9_LOTJA</name>
<evidence type="ECO:0000313" key="1">
    <source>
        <dbReference type="EMBL" id="AFK46321.1"/>
    </source>
</evidence>
<organism evidence="1">
    <name type="scientific">Lotus japonicus</name>
    <name type="common">Lotus corniculatus var. japonicus</name>
    <dbReference type="NCBI Taxonomy" id="34305"/>
    <lineage>
        <taxon>Eukaryota</taxon>
        <taxon>Viridiplantae</taxon>
        <taxon>Streptophyta</taxon>
        <taxon>Embryophyta</taxon>
        <taxon>Tracheophyta</taxon>
        <taxon>Spermatophyta</taxon>
        <taxon>Magnoliopsida</taxon>
        <taxon>eudicotyledons</taxon>
        <taxon>Gunneridae</taxon>
        <taxon>Pentapetalae</taxon>
        <taxon>rosids</taxon>
        <taxon>fabids</taxon>
        <taxon>Fabales</taxon>
        <taxon>Fabaceae</taxon>
        <taxon>Papilionoideae</taxon>
        <taxon>50 kb inversion clade</taxon>
        <taxon>NPAAA clade</taxon>
        <taxon>Hologalegina</taxon>
        <taxon>robinioid clade</taxon>
        <taxon>Loteae</taxon>
        <taxon>Lotus</taxon>
    </lineage>
</organism>
<dbReference type="AlphaFoldDB" id="I3T1C9"/>
<reference evidence="1" key="1">
    <citation type="submission" date="2012-05" db="EMBL/GenBank/DDBJ databases">
        <authorList>
            <person name="Krishnakumar V."/>
            <person name="Cheung F."/>
            <person name="Xiao Y."/>
            <person name="Chan A."/>
            <person name="Moskal W.A."/>
            <person name="Town C.D."/>
        </authorList>
    </citation>
    <scope>NUCLEOTIDE SEQUENCE</scope>
</reference>
<protein>
    <submittedName>
        <fullName evidence="1">Uncharacterized protein</fullName>
    </submittedName>
</protein>
<proteinExistence type="evidence at transcript level"/>
<dbReference type="EMBL" id="BT146527">
    <property type="protein sequence ID" value="AFK46321.1"/>
    <property type="molecule type" value="mRNA"/>
</dbReference>